<evidence type="ECO:0000313" key="3">
    <source>
        <dbReference type="Proteomes" id="UP001558713"/>
    </source>
</evidence>
<gene>
    <name evidence="2" type="ORF">V5N11_004935</name>
</gene>
<evidence type="ECO:0000259" key="1">
    <source>
        <dbReference type="Pfam" id="PF03478"/>
    </source>
</evidence>
<proteinExistence type="predicted"/>
<dbReference type="InterPro" id="IPR005174">
    <property type="entry name" value="KIB1-4_b-propeller"/>
</dbReference>
<comment type="caution">
    <text evidence="2">The sequence shown here is derived from an EMBL/GenBank/DDBJ whole genome shotgun (WGS) entry which is preliminary data.</text>
</comment>
<keyword evidence="3" id="KW-1185">Reference proteome</keyword>
<dbReference type="InterPro" id="IPR050942">
    <property type="entry name" value="F-box_BR-signaling"/>
</dbReference>
<name>A0ABD0ZWH2_CARAN</name>
<reference evidence="2 3" key="1">
    <citation type="submission" date="2024-04" db="EMBL/GenBank/DDBJ databases">
        <title>Genome assembly C_amara_ONT_v2.</title>
        <authorList>
            <person name="Yant L."/>
            <person name="Moore C."/>
            <person name="Slenker M."/>
        </authorList>
    </citation>
    <scope>NUCLEOTIDE SEQUENCE [LARGE SCALE GENOMIC DNA]</scope>
    <source>
        <tissue evidence="2">Leaf</tissue>
    </source>
</reference>
<dbReference type="PANTHER" id="PTHR44259">
    <property type="entry name" value="OS07G0183000 PROTEIN-RELATED"/>
    <property type="match status" value="1"/>
</dbReference>
<protein>
    <submittedName>
        <fullName evidence="2">F-box protein</fullName>
    </submittedName>
</protein>
<dbReference type="Proteomes" id="UP001558713">
    <property type="component" value="Unassembled WGS sequence"/>
</dbReference>
<organism evidence="2 3">
    <name type="scientific">Cardamine amara subsp. amara</name>
    <dbReference type="NCBI Taxonomy" id="228776"/>
    <lineage>
        <taxon>Eukaryota</taxon>
        <taxon>Viridiplantae</taxon>
        <taxon>Streptophyta</taxon>
        <taxon>Embryophyta</taxon>
        <taxon>Tracheophyta</taxon>
        <taxon>Spermatophyta</taxon>
        <taxon>Magnoliopsida</taxon>
        <taxon>eudicotyledons</taxon>
        <taxon>Gunneridae</taxon>
        <taxon>Pentapetalae</taxon>
        <taxon>rosids</taxon>
        <taxon>malvids</taxon>
        <taxon>Brassicales</taxon>
        <taxon>Brassicaceae</taxon>
        <taxon>Cardamineae</taxon>
        <taxon>Cardamine</taxon>
    </lineage>
</organism>
<sequence length="387" mass="44283">METSPLKRRLSSPDLESSKAMRSTLILQPNGGSPLLMLSQEKEDGYGVYNPGDDRVYETKRDLSGYRFLGSSRQWFLMVDSGLKLYIIDVFSEERIIDLPPLESFKGSVFRIERVGENVRHIFLSDSSPGLVHTAEELRGVLWVDDEKNGNDYVVVWVFERSGYIGFCKKGDDHYREIKTRGDDVRRELRGDYDMVLKGHDLYVFATREFVRHLDLSGGHDGGGFKDVSEIHDFPMWRPSLSMDEHERISQNKVISSSQSIAVTRSGQVLLVYTYELITSDSASQRMFHLYKRNPNHLVRKTYDTQLVEVHSLGDEALFLDLGTTVPADRTLGIEPNSIYFTRGHRVRHKKTACLHICVFNLATKTINSFPSLSNLNLKDAQWFFPS</sequence>
<dbReference type="AlphaFoldDB" id="A0ABD0ZWH2"/>
<dbReference type="EMBL" id="JBANAX010000656">
    <property type="protein sequence ID" value="KAL1198967.1"/>
    <property type="molecule type" value="Genomic_DNA"/>
</dbReference>
<dbReference type="PANTHER" id="PTHR44259:SF73">
    <property type="entry name" value="F-BOX PROTEIN (DUF295)"/>
    <property type="match status" value="1"/>
</dbReference>
<dbReference type="Pfam" id="PF03478">
    <property type="entry name" value="Beta-prop_KIB1-4"/>
    <property type="match status" value="1"/>
</dbReference>
<accession>A0ABD0ZWH2</accession>
<evidence type="ECO:0000313" key="2">
    <source>
        <dbReference type="EMBL" id="KAL1198967.1"/>
    </source>
</evidence>
<feature type="domain" description="KIB1-4 beta-propeller" evidence="1">
    <location>
        <begin position="48"/>
        <end position="361"/>
    </location>
</feature>